<dbReference type="InterPro" id="IPR006121">
    <property type="entry name" value="HMA_dom"/>
</dbReference>
<keyword evidence="5 6" id="KW-0472">Membrane</keyword>
<feature type="transmembrane region" description="Helical" evidence="6">
    <location>
        <begin position="151"/>
        <end position="169"/>
    </location>
</feature>
<evidence type="ECO:0000256" key="2">
    <source>
        <dbReference type="ARBA" id="ARBA00022692"/>
    </source>
</evidence>
<dbReference type="InterPro" id="IPR050681">
    <property type="entry name" value="CDF/SLC30A"/>
</dbReference>
<name>A0A2T5Y9W1_9BACT</name>
<keyword evidence="3" id="KW-0813">Transport</keyword>
<dbReference type="InterPro" id="IPR036163">
    <property type="entry name" value="HMA_dom_sf"/>
</dbReference>
<dbReference type="RefSeq" id="WP_108213689.1">
    <property type="nucleotide sequence ID" value="NZ_QBKI01000013.1"/>
</dbReference>
<dbReference type="GO" id="GO:0046872">
    <property type="term" value="F:metal ion binding"/>
    <property type="evidence" value="ECO:0007669"/>
    <property type="project" value="InterPro"/>
</dbReference>
<dbReference type="InterPro" id="IPR027469">
    <property type="entry name" value="Cation_efflux_TMD_sf"/>
</dbReference>
<feature type="transmembrane region" description="Helical" evidence="6">
    <location>
        <begin position="219"/>
        <end position="236"/>
    </location>
</feature>
<proteinExistence type="predicted"/>
<feature type="transmembrane region" description="Helical" evidence="6">
    <location>
        <begin position="87"/>
        <end position="109"/>
    </location>
</feature>
<dbReference type="PROSITE" id="PS50846">
    <property type="entry name" value="HMA_2"/>
    <property type="match status" value="1"/>
</dbReference>
<evidence type="ECO:0000313" key="9">
    <source>
        <dbReference type="Proteomes" id="UP000244225"/>
    </source>
</evidence>
<feature type="transmembrane region" description="Helical" evidence="6">
    <location>
        <begin position="121"/>
        <end position="139"/>
    </location>
</feature>
<evidence type="ECO:0000256" key="4">
    <source>
        <dbReference type="ARBA" id="ARBA00022989"/>
    </source>
</evidence>
<keyword evidence="2 6" id="KW-0812">Transmembrane</keyword>
<evidence type="ECO:0000313" key="8">
    <source>
        <dbReference type="EMBL" id="PTX13168.1"/>
    </source>
</evidence>
<feature type="transmembrane region" description="Helical" evidence="6">
    <location>
        <begin position="181"/>
        <end position="198"/>
    </location>
</feature>
<sequence length="264" mass="28877">MDKSTFKIKQMDCASEENMVRMKLDGMPTVKSLEFDLPSRQLTVFHTGELQTIEASIHELGLGSSLVTTERTEQELTLEDTQGQSRLLWTVLLINFGFFVVEMVTGLLSKSMGLVADSLDMLADALVYGLSLFAVGSTIARKKSVARASGYFQLTLAVVGFVEVLRRFIGEEPLPDFRTMIVVSILALVANAFCLYLLQKGKSKEAHMQASMIFTSNDIIINGGVILAGLLVLFSDSALPDLIVGAAVFVIVMRGAFRILKLAK</sequence>
<accession>A0A2T5Y9W1</accession>
<keyword evidence="3" id="KW-0864">Zinc transport</keyword>
<dbReference type="AlphaFoldDB" id="A0A2T5Y9W1"/>
<dbReference type="Gene3D" id="1.20.1510.10">
    <property type="entry name" value="Cation efflux protein transmembrane domain"/>
    <property type="match status" value="1"/>
</dbReference>
<evidence type="ECO:0000256" key="6">
    <source>
        <dbReference type="SAM" id="Phobius"/>
    </source>
</evidence>
<dbReference type="PANTHER" id="PTHR11562:SF17">
    <property type="entry name" value="RE54080P-RELATED"/>
    <property type="match status" value="1"/>
</dbReference>
<dbReference type="SUPFAM" id="SSF55008">
    <property type="entry name" value="HMA, heavy metal-associated domain"/>
    <property type="match status" value="1"/>
</dbReference>
<evidence type="ECO:0000259" key="7">
    <source>
        <dbReference type="PROSITE" id="PS50846"/>
    </source>
</evidence>
<dbReference type="OrthoDB" id="9799649at2"/>
<dbReference type="GO" id="GO:0005886">
    <property type="term" value="C:plasma membrane"/>
    <property type="evidence" value="ECO:0007669"/>
    <property type="project" value="TreeGrafter"/>
</dbReference>
<dbReference type="Proteomes" id="UP000244225">
    <property type="component" value="Unassembled WGS sequence"/>
</dbReference>
<evidence type="ECO:0000256" key="1">
    <source>
        <dbReference type="ARBA" id="ARBA00004141"/>
    </source>
</evidence>
<keyword evidence="4 6" id="KW-1133">Transmembrane helix</keyword>
<dbReference type="InterPro" id="IPR058533">
    <property type="entry name" value="Cation_efflux_TM"/>
</dbReference>
<dbReference type="Pfam" id="PF00403">
    <property type="entry name" value="HMA"/>
    <property type="match status" value="1"/>
</dbReference>
<organism evidence="8 9">
    <name type="scientific">Pontibacter mucosus</name>
    <dbReference type="NCBI Taxonomy" id="1649266"/>
    <lineage>
        <taxon>Bacteria</taxon>
        <taxon>Pseudomonadati</taxon>
        <taxon>Bacteroidota</taxon>
        <taxon>Cytophagia</taxon>
        <taxon>Cytophagales</taxon>
        <taxon>Hymenobacteraceae</taxon>
        <taxon>Pontibacter</taxon>
    </lineage>
</organism>
<dbReference type="Pfam" id="PF01545">
    <property type="entry name" value="Cation_efflux"/>
    <property type="match status" value="1"/>
</dbReference>
<feature type="domain" description="HMA" evidence="7">
    <location>
        <begin position="2"/>
        <end position="65"/>
    </location>
</feature>
<feature type="transmembrane region" description="Helical" evidence="6">
    <location>
        <begin position="242"/>
        <end position="260"/>
    </location>
</feature>
<evidence type="ECO:0000256" key="3">
    <source>
        <dbReference type="ARBA" id="ARBA00022906"/>
    </source>
</evidence>
<dbReference type="SUPFAM" id="SSF161111">
    <property type="entry name" value="Cation efflux protein transmembrane domain-like"/>
    <property type="match status" value="1"/>
</dbReference>
<evidence type="ECO:0000256" key="5">
    <source>
        <dbReference type="ARBA" id="ARBA00023136"/>
    </source>
</evidence>
<comment type="caution">
    <text evidence="8">The sequence shown here is derived from an EMBL/GenBank/DDBJ whole genome shotgun (WGS) entry which is preliminary data.</text>
</comment>
<dbReference type="Gene3D" id="3.30.70.100">
    <property type="match status" value="1"/>
</dbReference>
<keyword evidence="9" id="KW-1185">Reference proteome</keyword>
<dbReference type="EMBL" id="QBKI01000013">
    <property type="protein sequence ID" value="PTX13168.1"/>
    <property type="molecule type" value="Genomic_DNA"/>
</dbReference>
<keyword evidence="3" id="KW-0406">Ion transport</keyword>
<comment type="subcellular location">
    <subcellularLocation>
        <location evidence="1">Membrane</location>
        <topology evidence="1">Multi-pass membrane protein</topology>
    </subcellularLocation>
</comment>
<dbReference type="PANTHER" id="PTHR11562">
    <property type="entry name" value="CATION EFFLUX PROTEIN/ ZINC TRANSPORTER"/>
    <property type="match status" value="1"/>
</dbReference>
<keyword evidence="3" id="KW-0862">Zinc</keyword>
<dbReference type="GO" id="GO:0005385">
    <property type="term" value="F:zinc ion transmembrane transporter activity"/>
    <property type="evidence" value="ECO:0007669"/>
    <property type="project" value="TreeGrafter"/>
</dbReference>
<gene>
    <name evidence="8" type="ORF">C8N40_11390</name>
</gene>
<reference evidence="8 9" key="1">
    <citation type="submission" date="2018-04" db="EMBL/GenBank/DDBJ databases">
        <title>Genomic Encyclopedia of Archaeal and Bacterial Type Strains, Phase II (KMG-II): from individual species to whole genera.</title>
        <authorList>
            <person name="Goeker M."/>
        </authorList>
    </citation>
    <scope>NUCLEOTIDE SEQUENCE [LARGE SCALE GENOMIC DNA]</scope>
    <source>
        <strain evidence="8 9">DSM 100162</strain>
    </source>
</reference>
<protein>
    <submittedName>
        <fullName evidence="8">Heavy-metal-associated domain-containing protein</fullName>
    </submittedName>
</protein>